<dbReference type="RefSeq" id="WP_085793386.1">
    <property type="nucleotide sequence ID" value="NZ_FWFK01000008.1"/>
</dbReference>
<dbReference type="OrthoDB" id="7631035at2"/>
<gene>
    <name evidence="2" type="ORF">ROJ8625_03716</name>
</gene>
<sequence length="275" mass="30229">MRTSFLALIAVAGVTLTGPTFAQGAFSNTEVAEDRNEDLRDDIEEDFDRDLDRFGNEGRQLGFDGSLSLRATATDGNTENSDVGLGANLGYFDGRNGYELQLNYTYSEDDGDTTEESLFYDLEYNRTFTDRAYGFAKVQGTVDEFSAYESDTFLGFGLGYRVIDTGRTQWSLQAGPGYRVATLDSALDADFEEEALSASSNFTYNINETTFLTNDTDIISSESDTVVINEIGVNVAMSNRLALRTSLATEYHSDPQPGFEDTDNTLGVSLVYSLN</sequence>
<protein>
    <recommendedName>
        <fullName evidence="4">Salt-induced outer membrane protein</fullName>
    </recommendedName>
</protein>
<evidence type="ECO:0000313" key="3">
    <source>
        <dbReference type="Proteomes" id="UP000193570"/>
    </source>
</evidence>
<keyword evidence="1" id="KW-0732">Signal</keyword>
<dbReference type="Proteomes" id="UP000193570">
    <property type="component" value="Unassembled WGS sequence"/>
</dbReference>
<evidence type="ECO:0008006" key="4">
    <source>
        <dbReference type="Google" id="ProtNLM"/>
    </source>
</evidence>
<evidence type="ECO:0000256" key="1">
    <source>
        <dbReference type="SAM" id="SignalP"/>
    </source>
</evidence>
<dbReference type="AlphaFoldDB" id="A0A1X7A6E8"/>
<dbReference type="InterPro" id="IPR007433">
    <property type="entry name" value="DUF481"/>
</dbReference>
<dbReference type="Pfam" id="PF04338">
    <property type="entry name" value="DUF481"/>
    <property type="match status" value="1"/>
</dbReference>
<keyword evidence="3" id="KW-1185">Reference proteome</keyword>
<feature type="chain" id="PRO_5012688201" description="Salt-induced outer membrane protein" evidence="1">
    <location>
        <begin position="23"/>
        <end position="275"/>
    </location>
</feature>
<dbReference type="EMBL" id="FWFK01000008">
    <property type="protein sequence ID" value="SLN71334.1"/>
    <property type="molecule type" value="Genomic_DNA"/>
</dbReference>
<name>A0A1X7A6E8_9RHOB</name>
<accession>A0A1X7A6E8</accession>
<reference evidence="2 3" key="1">
    <citation type="submission" date="2017-03" db="EMBL/GenBank/DDBJ databases">
        <authorList>
            <person name="Afonso C.L."/>
            <person name="Miller P.J."/>
            <person name="Scott M.A."/>
            <person name="Spackman E."/>
            <person name="Goraichik I."/>
            <person name="Dimitrov K.M."/>
            <person name="Suarez D.L."/>
            <person name="Swayne D.E."/>
        </authorList>
    </citation>
    <scope>NUCLEOTIDE SEQUENCE [LARGE SCALE GENOMIC DNA]</scope>
    <source>
        <strain evidence="2 3">CECT 8625</strain>
    </source>
</reference>
<organism evidence="2 3">
    <name type="scientific">Roseivivax jejudonensis</name>
    <dbReference type="NCBI Taxonomy" id="1529041"/>
    <lineage>
        <taxon>Bacteria</taxon>
        <taxon>Pseudomonadati</taxon>
        <taxon>Pseudomonadota</taxon>
        <taxon>Alphaproteobacteria</taxon>
        <taxon>Rhodobacterales</taxon>
        <taxon>Roseobacteraceae</taxon>
        <taxon>Roseivivax</taxon>
    </lineage>
</organism>
<feature type="signal peptide" evidence="1">
    <location>
        <begin position="1"/>
        <end position="22"/>
    </location>
</feature>
<proteinExistence type="predicted"/>
<evidence type="ECO:0000313" key="2">
    <source>
        <dbReference type="EMBL" id="SLN71334.1"/>
    </source>
</evidence>